<proteinExistence type="predicted"/>
<accession>A0A9Q3J3J2</accession>
<comment type="caution">
    <text evidence="1">The sequence shown here is derived from an EMBL/GenBank/DDBJ whole genome shotgun (WGS) entry which is preliminary data.</text>
</comment>
<dbReference type="OrthoDB" id="2516191at2759"/>
<evidence type="ECO:0000313" key="1">
    <source>
        <dbReference type="EMBL" id="MBW0554891.1"/>
    </source>
</evidence>
<dbReference type="EMBL" id="AVOT02061722">
    <property type="protein sequence ID" value="MBW0554891.1"/>
    <property type="molecule type" value="Genomic_DNA"/>
</dbReference>
<organism evidence="1 2">
    <name type="scientific">Austropuccinia psidii MF-1</name>
    <dbReference type="NCBI Taxonomy" id="1389203"/>
    <lineage>
        <taxon>Eukaryota</taxon>
        <taxon>Fungi</taxon>
        <taxon>Dikarya</taxon>
        <taxon>Basidiomycota</taxon>
        <taxon>Pucciniomycotina</taxon>
        <taxon>Pucciniomycetes</taxon>
        <taxon>Pucciniales</taxon>
        <taxon>Sphaerophragmiaceae</taxon>
        <taxon>Austropuccinia</taxon>
    </lineage>
</organism>
<evidence type="ECO:0000313" key="2">
    <source>
        <dbReference type="Proteomes" id="UP000765509"/>
    </source>
</evidence>
<name>A0A9Q3J3J2_9BASI</name>
<gene>
    <name evidence="1" type="ORF">O181_094606</name>
</gene>
<dbReference type="AlphaFoldDB" id="A0A9Q3J3J2"/>
<reference evidence="1" key="1">
    <citation type="submission" date="2021-03" db="EMBL/GenBank/DDBJ databases">
        <title>Draft genome sequence of rust myrtle Austropuccinia psidii MF-1, a brazilian biotype.</title>
        <authorList>
            <person name="Quecine M.C."/>
            <person name="Pachon D.M.R."/>
            <person name="Bonatelli M.L."/>
            <person name="Correr F.H."/>
            <person name="Franceschini L.M."/>
            <person name="Leite T.F."/>
            <person name="Margarido G.R.A."/>
            <person name="Almeida C.A."/>
            <person name="Ferrarezi J.A."/>
            <person name="Labate C.A."/>
        </authorList>
    </citation>
    <scope>NUCLEOTIDE SEQUENCE</scope>
    <source>
        <strain evidence="1">MF-1</strain>
    </source>
</reference>
<sequence>MPGSKINVRDSSSEEEVIKTRMAKLTCTNWVPWSYQFENFLISKGMDNILQPPSDDMKETTKFKKKNSRALTLLWSSVSTEFEGVLLNKKSSFYNCWISLGNCCGKNSVVVICCTLHKLINLKYEPASSLEKHIDDFHKVYASYLSISAYSTISMNLSSSMAAAFCLQSLYNDKELSSLCQILYDIRTFDINSVTDRVSIEHCSQKSAYEQHALLFDKNKQAESSKTKTKNQAEVGCKKKGFKKKEKAETTTRAQIMRMKPKNGLKKSSKCWKDFKQLIISHPTPVKKQIHPFSTPVKVTHQGTLDFKGIKLYPVYYVPNGPVNLLSVS</sequence>
<dbReference type="Proteomes" id="UP000765509">
    <property type="component" value="Unassembled WGS sequence"/>
</dbReference>
<protein>
    <submittedName>
        <fullName evidence="1">Uncharacterized protein</fullName>
    </submittedName>
</protein>
<keyword evidence="2" id="KW-1185">Reference proteome</keyword>